<dbReference type="Pfam" id="PF02322">
    <property type="entry name" value="Cyt_bd_oxida_II"/>
    <property type="match status" value="1"/>
</dbReference>
<evidence type="ECO:0000256" key="4">
    <source>
        <dbReference type="ARBA" id="ARBA00022475"/>
    </source>
</evidence>
<evidence type="ECO:0000313" key="14">
    <source>
        <dbReference type="Proteomes" id="UP000006055"/>
    </source>
</evidence>
<evidence type="ECO:0000256" key="11">
    <source>
        <dbReference type="ARBA" id="ARBA00023136"/>
    </source>
</evidence>
<dbReference type="PIRSF" id="PIRSF000267">
    <property type="entry name" value="Cyt_oxidse_sub2"/>
    <property type="match status" value="1"/>
</dbReference>
<dbReference type="GO" id="GO:0046872">
    <property type="term" value="F:metal ion binding"/>
    <property type="evidence" value="ECO:0007669"/>
    <property type="project" value="UniProtKB-KW"/>
</dbReference>
<dbReference type="PANTHER" id="PTHR43141:SF5">
    <property type="entry name" value="CYTOCHROME BD-I UBIQUINOL OXIDASE SUBUNIT 2"/>
    <property type="match status" value="1"/>
</dbReference>
<comment type="similarity">
    <text evidence="2">Belongs to the cytochrome ubiquinol oxidase subunit 2 family.</text>
</comment>
<evidence type="ECO:0000256" key="12">
    <source>
        <dbReference type="SAM" id="Phobius"/>
    </source>
</evidence>
<keyword evidence="5" id="KW-0349">Heme</keyword>
<keyword evidence="9 12" id="KW-1133">Transmembrane helix</keyword>
<dbReference type="GO" id="GO:0070069">
    <property type="term" value="C:cytochrome complex"/>
    <property type="evidence" value="ECO:0007669"/>
    <property type="project" value="TreeGrafter"/>
</dbReference>
<dbReference type="AlphaFoldDB" id="I4C5A9"/>
<feature type="transmembrane region" description="Helical" evidence="12">
    <location>
        <begin position="81"/>
        <end position="101"/>
    </location>
</feature>
<keyword evidence="3" id="KW-0813">Transport</keyword>
<evidence type="ECO:0000256" key="6">
    <source>
        <dbReference type="ARBA" id="ARBA00022692"/>
    </source>
</evidence>
<dbReference type="EC" id="1.10.3.10" evidence="13"/>
<feature type="transmembrane region" description="Helical" evidence="12">
    <location>
        <begin position="259"/>
        <end position="279"/>
    </location>
</feature>
<feature type="transmembrane region" description="Helical" evidence="12">
    <location>
        <begin position="12"/>
        <end position="35"/>
    </location>
</feature>
<dbReference type="NCBIfam" id="TIGR00203">
    <property type="entry name" value="cydB"/>
    <property type="match status" value="1"/>
</dbReference>
<gene>
    <name evidence="13" type="ordered locus">Desti_2047</name>
</gene>
<dbReference type="KEGG" id="dti:Desti_2047"/>
<dbReference type="Proteomes" id="UP000006055">
    <property type="component" value="Chromosome"/>
</dbReference>
<dbReference type="InterPro" id="IPR003317">
    <property type="entry name" value="Cyt-d_oxidase_su2"/>
</dbReference>
<dbReference type="GO" id="GO:0016682">
    <property type="term" value="F:oxidoreductase activity, acting on diphenols and related substances as donors, oxygen as acceptor"/>
    <property type="evidence" value="ECO:0007669"/>
    <property type="project" value="TreeGrafter"/>
</dbReference>
<evidence type="ECO:0000313" key="13">
    <source>
        <dbReference type="EMBL" id="AFM24750.1"/>
    </source>
</evidence>
<keyword evidence="6 12" id="KW-0812">Transmembrane</keyword>
<dbReference type="PANTHER" id="PTHR43141">
    <property type="entry name" value="CYTOCHROME BD2 SUBUNIT II"/>
    <property type="match status" value="1"/>
</dbReference>
<dbReference type="STRING" id="706587.Desti_2047"/>
<protein>
    <submittedName>
        <fullName evidence="13">Cytochrome d oxidase cyd, subunit II</fullName>
        <ecNumber evidence="13">1.10.3.10</ecNumber>
    </submittedName>
</protein>
<feature type="transmembrane region" description="Helical" evidence="12">
    <location>
        <begin position="113"/>
        <end position="138"/>
    </location>
</feature>
<evidence type="ECO:0000256" key="10">
    <source>
        <dbReference type="ARBA" id="ARBA00023004"/>
    </source>
</evidence>
<accession>I4C5A9</accession>
<keyword evidence="4" id="KW-1003">Cell membrane</keyword>
<reference evidence="14" key="1">
    <citation type="submission" date="2012-06" db="EMBL/GenBank/DDBJ databases">
        <title>Complete sequence of chromosome of Desulfomonile tiedjei DSM 6799.</title>
        <authorList>
            <person name="Lucas S."/>
            <person name="Copeland A."/>
            <person name="Lapidus A."/>
            <person name="Glavina del Rio T."/>
            <person name="Dalin E."/>
            <person name="Tice H."/>
            <person name="Bruce D."/>
            <person name="Goodwin L."/>
            <person name="Pitluck S."/>
            <person name="Peters L."/>
            <person name="Ovchinnikova G."/>
            <person name="Zeytun A."/>
            <person name="Lu M."/>
            <person name="Kyrpides N."/>
            <person name="Mavromatis K."/>
            <person name="Ivanova N."/>
            <person name="Brettin T."/>
            <person name="Detter J.C."/>
            <person name="Han C."/>
            <person name="Larimer F."/>
            <person name="Land M."/>
            <person name="Hauser L."/>
            <person name="Markowitz V."/>
            <person name="Cheng J.-F."/>
            <person name="Hugenholtz P."/>
            <person name="Woyke T."/>
            <person name="Wu D."/>
            <person name="Spring S."/>
            <person name="Schroeder M."/>
            <person name="Brambilla E."/>
            <person name="Klenk H.-P."/>
            <person name="Eisen J.A."/>
        </authorList>
    </citation>
    <scope>NUCLEOTIDE SEQUENCE [LARGE SCALE GENOMIC DNA]</scope>
    <source>
        <strain evidence="14">ATCC 49306 / DSM 6799 / DCB-1</strain>
    </source>
</reference>
<feature type="transmembrane region" description="Helical" evidence="12">
    <location>
        <begin position="193"/>
        <end position="216"/>
    </location>
</feature>
<dbReference type="OrthoDB" id="9776710at2"/>
<keyword evidence="7" id="KW-0479">Metal-binding</keyword>
<keyword evidence="10" id="KW-0408">Iron</keyword>
<organism evidence="13 14">
    <name type="scientific">Desulfomonile tiedjei (strain ATCC 49306 / DSM 6799 / DCB-1)</name>
    <dbReference type="NCBI Taxonomy" id="706587"/>
    <lineage>
        <taxon>Bacteria</taxon>
        <taxon>Pseudomonadati</taxon>
        <taxon>Thermodesulfobacteriota</taxon>
        <taxon>Desulfomonilia</taxon>
        <taxon>Desulfomonilales</taxon>
        <taxon>Desulfomonilaceae</taxon>
        <taxon>Desulfomonile</taxon>
    </lineage>
</organism>
<feature type="transmembrane region" description="Helical" evidence="12">
    <location>
        <begin position="228"/>
        <end position="247"/>
    </location>
</feature>
<dbReference type="RefSeq" id="WP_014809894.1">
    <property type="nucleotide sequence ID" value="NC_018025.1"/>
</dbReference>
<dbReference type="GO" id="GO:0009055">
    <property type="term" value="F:electron transfer activity"/>
    <property type="evidence" value="ECO:0007669"/>
    <property type="project" value="TreeGrafter"/>
</dbReference>
<evidence type="ECO:0000256" key="5">
    <source>
        <dbReference type="ARBA" id="ARBA00022617"/>
    </source>
</evidence>
<evidence type="ECO:0000256" key="2">
    <source>
        <dbReference type="ARBA" id="ARBA00007543"/>
    </source>
</evidence>
<keyword evidence="13" id="KW-0560">Oxidoreductase</keyword>
<comment type="subcellular location">
    <subcellularLocation>
        <location evidence="1">Cell membrane</location>
        <topology evidence="1">Multi-pass membrane protein</topology>
    </subcellularLocation>
</comment>
<proteinExistence type="inferred from homology"/>
<keyword evidence="11 12" id="KW-0472">Membrane</keyword>
<dbReference type="HOGENOM" id="CLU_049294_0_1_7"/>
<feature type="transmembrane region" description="Helical" evidence="12">
    <location>
        <begin position="158"/>
        <end position="181"/>
    </location>
</feature>
<name>I4C5A9_DESTA</name>
<sequence>MLETIWFALWGILWAVYFMLDGFDLGAGILTPVLARNDNEKRSVYNSMGPFWDGNEVWLITAGGVTFAAFPTTYAVMFSALYTPLLLLLFALIFRAVALEFRSKEEFAGWRRFWDISLFLGSFLPALLLGVAFANIFQGIPIDAEGIFHGNLLTLLNPYGLLGGVLFVLLFAVHGALWLAIKTEDPVAERAGNMAAILWIAQLAMAVVFLIATWFFTELYNNYLTYPILWVIPIVTVAALIATRAFIAKGAWWKAWATSCLTIVGATLFGVTGLYPNLFPSSLNSAYSLTVFNSASSPLTLKIMLGVALTFVPIVIAYQVWSHYLFRDGLTAEELAQEEAY</sequence>
<feature type="transmembrane region" description="Helical" evidence="12">
    <location>
        <begin position="299"/>
        <end position="321"/>
    </location>
</feature>
<dbReference type="EMBL" id="CP003360">
    <property type="protein sequence ID" value="AFM24750.1"/>
    <property type="molecule type" value="Genomic_DNA"/>
</dbReference>
<keyword evidence="8" id="KW-0249">Electron transport</keyword>
<evidence type="ECO:0000256" key="3">
    <source>
        <dbReference type="ARBA" id="ARBA00022448"/>
    </source>
</evidence>
<dbReference type="PATRIC" id="fig|706587.4.peg.2349"/>
<evidence type="ECO:0000256" key="1">
    <source>
        <dbReference type="ARBA" id="ARBA00004651"/>
    </source>
</evidence>
<evidence type="ECO:0000256" key="7">
    <source>
        <dbReference type="ARBA" id="ARBA00022723"/>
    </source>
</evidence>
<dbReference type="eggNOG" id="COG1294">
    <property type="taxonomic scope" value="Bacteria"/>
</dbReference>
<dbReference type="GO" id="GO:0005886">
    <property type="term" value="C:plasma membrane"/>
    <property type="evidence" value="ECO:0007669"/>
    <property type="project" value="UniProtKB-SubCell"/>
</dbReference>
<evidence type="ECO:0000256" key="8">
    <source>
        <dbReference type="ARBA" id="ARBA00022982"/>
    </source>
</evidence>
<keyword evidence="14" id="KW-1185">Reference proteome</keyword>
<dbReference type="GO" id="GO:0019646">
    <property type="term" value="P:aerobic electron transport chain"/>
    <property type="evidence" value="ECO:0007669"/>
    <property type="project" value="TreeGrafter"/>
</dbReference>
<evidence type="ECO:0000256" key="9">
    <source>
        <dbReference type="ARBA" id="ARBA00022989"/>
    </source>
</evidence>